<sequence>MTGQWLCNWVVSTNANDWSAAMQLGGQVRCNFEGQKLTHGGLRIGDKYTIRSDKAARRLELIAVPTSFVGSTFTVSKRERNGIVHPLLQLRSDEIRQVFEDDEKVRIAIRNGRIVITALQLQTKIRERLKRLKEKLARGEKLAVTSLFHGGGVLDRAIHSGLLRAGVGSFVQVGVELEAEYLNASLRNNPDLWQADSIAICSDIRYVSLEGNIPQSDILTGGVPCVGASKAGRAKNDLEFAEEHDSAGTLFFDYLAWVKATNPAIVVLENVPEYQSTASMAVIRSVLISLGYVLKEKVLDGSDFGALEKRKRMVMIAYTPGLGDLFSFENLKPHKVREASINEILESVPLDSPRWKPYTYLSEKAVKDKATGKNFALQRLTGNEGGCGTIGRHYFKGRSTEPFLIHPENPDLFRLFTRLEHGRVKTIPAVVTEGVSETAAHEIMGQSVVYEQFDSIGEEIGLSLFRTNIELPVSRDSLSLDVKSLIAGPDFTQNLNPASLMLPSVVAVGSTQQMLL</sequence>
<evidence type="ECO:0000313" key="6">
    <source>
        <dbReference type="EMBL" id="APC19406.1"/>
    </source>
</evidence>
<dbReference type="GO" id="GO:0003886">
    <property type="term" value="F:DNA (cytosine-5-)-methyltransferase activity"/>
    <property type="evidence" value="ECO:0007669"/>
    <property type="project" value="UniProtKB-EC"/>
</dbReference>
<evidence type="ECO:0000256" key="2">
    <source>
        <dbReference type="ARBA" id="ARBA00022679"/>
    </source>
</evidence>
<dbReference type="GO" id="GO:0009307">
    <property type="term" value="P:DNA restriction-modification system"/>
    <property type="evidence" value="ECO:0007669"/>
    <property type="project" value="UniProtKB-KW"/>
</dbReference>
<comment type="similarity">
    <text evidence="5">Belongs to the class I-like SAM-binding methyltransferase superfamily. C5-methyltransferase family.</text>
</comment>
<evidence type="ECO:0000256" key="5">
    <source>
        <dbReference type="PROSITE-ProRule" id="PRU01016"/>
    </source>
</evidence>
<dbReference type="SUPFAM" id="SSF53335">
    <property type="entry name" value="S-adenosyl-L-methionine-dependent methyltransferases"/>
    <property type="match status" value="1"/>
</dbReference>
<dbReference type="Proteomes" id="UP000182567">
    <property type="component" value="Plasmid unnamed1"/>
</dbReference>
<geneLocation type="plasmid" evidence="6">
    <name>unnamed1</name>
</geneLocation>
<keyword evidence="3" id="KW-0680">Restriction system</keyword>
<gene>
    <name evidence="6" type="ORF">BLL42_27085</name>
</gene>
<dbReference type="AlphaFoldDB" id="A0A1J0ETT6"/>
<dbReference type="Gene3D" id="3.40.50.150">
    <property type="entry name" value="Vaccinia Virus protein VP39"/>
    <property type="match status" value="1"/>
</dbReference>
<dbReference type="Pfam" id="PF00145">
    <property type="entry name" value="DNA_methylase"/>
    <property type="match status" value="1"/>
</dbReference>
<proteinExistence type="inferred from homology"/>
<keyword evidence="5" id="KW-0949">S-adenosyl-L-methionine</keyword>
<evidence type="ECO:0000256" key="4">
    <source>
        <dbReference type="ARBA" id="ARBA00047422"/>
    </source>
</evidence>
<dbReference type="OrthoDB" id="5288620at2"/>
<dbReference type="GO" id="GO:0032259">
    <property type="term" value="P:methylation"/>
    <property type="evidence" value="ECO:0007669"/>
    <property type="project" value="UniProtKB-KW"/>
</dbReference>
<evidence type="ECO:0000256" key="1">
    <source>
        <dbReference type="ARBA" id="ARBA00022603"/>
    </source>
</evidence>
<reference evidence="7" key="1">
    <citation type="submission" date="2016-10" db="EMBL/GenBank/DDBJ databases">
        <title>Pseudomonas frederiksbergensis ERGS4:02 complete genome.</title>
        <authorList>
            <person name="Kumar R."/>
            <person name="Acharya V."/>
            <person name="Singh D."/>
        </authorList>
    </citation>
    <scope>NUCLEOTIDE SEQUENCE [LARGE SCALE GENOMIC DNA]</scope>
    <source>
        <strain evidence="7">ERGS4:02</strain>
        <plasmid evidence="7">Plasmid unnamed1</plasmid>
    </source>
</reference>
<dbReference type="PROSITE" id="PS51679">
    <property type="entry name" value="SAM_MT_C5"/>
    <property type="match status" value="1"/>
</dbReference>
<comment type="catalytic activity">
    <reaction evidence="4">
        <text>a 2'-deoxycytidine in DNA + S-adenosyl-L-methionine = a 5-methyl-2'-deoxycytidine in DNA + S-adenosyl-L-homocysteine + H(+)</text>
        <dbReference type="Rhea" id="RHEA:13681"/>
        <dbReference type="Rhea" id="RHEA-COMP:11369"/>
        <dbReference type="Rhea" id="RHEA-COMP:11370"/>
        <dbReference type="ChEBI" id="CHEBI:15378"/>
        <dbReference type="ChEBI" id="CHEBI:57856"/>
        <dbReference type="ChEBI" id="CHEBI:59789"/>
        <dbReference type="ChEBI" id="CHEBI:85452"/>
        <dbReference type="ChEBI" id="CHEBI:85454"/>
        <dbReference type="EC" id="2.1.1.37"/>
    </reaction>
</comment>
<dbReference type="RefSeq" id="WP_071555914.1">
    <property type="nucleotide sequence ID" value="NZ_CP017887.1"/>
</dbReference>
<evidence type="ECO:0000256" key="3">
    <source>
        <dbReference type="ARBA" id="ARBA00022747"/>
    </source>
</evidence>
<keyword evidence="1 5" id="KW-0489">Methyltransferase</keyword>
<dbReference type="EMBL" id="CP017887">
    <property type="protein sequence ID" value="APC19406.1"/>
    <property type="molecule type" value="Genomic_DNA"/>
</dbReference>
<keyword evidence="2 5" id="KW-0808">Transferase</keyword>
<dbReference type="REBASE" id="166624">
    <property type="entry name" value="M.Pfr402ORF27085P"/>
</dbReference>
<accession>A0A1J0ETT6</accession>
<organism evidence="6 7">
    <name type="scientific">Pseudomonas frederiksbergensis</name>
    <dbReference type="NCBI Taxonomy" id="104087"/>
    <lineage>
        <taxon>Bacteria</taxon>
        <taxon>Pseudomonadati</taxon>
        <taxon>Pseudomonadota</taxon>
        <taxon>Gammaproteobacteria</taxon>
        <taxon>Pseudomonadales</taxon>
        <taxon>Pseudomonadaceae</taxon>
        <taxon>Pseudomonas</taxon>
    </lineage>
</organism>
<protein>
    <submittedName>
        <fullName evidence="6">DNA cytosine methyltransferase</fullName>
    </submittedName>
</protein>
<keyword evidence="6" id="KW-0614">Plasmid</keyword>
<dbReference type="InterPro" id="IPR029063">
    <property type="entry name" value="SAM-dependent_MTases_sf"/>
</dbReference>
<dbReference type="GeneID" id="46911957"/>
<evidence type="ECO:0000313" key="7">
    <source>
        <dbReference type="Proteomes" id="UP000182567"/>
    </source>
</evidence>
<feature type="active site" evidence="5">
    <location>
        <position position="225"/>
    </location>
</feature>
<dbReference type="InterPro" id="IPR001525">
    <property type="entry name" value="C5_MeTfrase"/>
</dbReference>
<name>A0A1J0ETT6_9PSED</name>